<sequence length="268" mass="27944">MKQTKIIIASLILVFGLGFSSCKKEGCTDPVATNYNAEAEKDDGSCEFAPAGPTSAAPGSYSPSFAGEFGALIAIKTITTSESPFGTVDTELGTAVAVFSVNSGSSFVGAGNVTVDGEGLTLQENKSYVYLPSQINPLGLTFGSTVNWEGTGSTWEAFTTSTNQDFSYVDPITSGDISKSNDYILTSGSIANADSILYAVYGSSGNKLVIVAGNNTSHTFTASELSGLGEGSGYAQVVGLNYDQKVIGTKDYWLINETVRTKTINVKP</sequence>
<protein>
    <submittedName>
        <fullName evidence="1">Uncharacterized protein</fullName>
    </submittedName>
</protein>
<name>A0A4Q4KQP8_9FLAO</name>
<dbReference type="AlphaFoldDB" id="A0A4Q4KQP8"/>
<organism evidence="1 2">
    <name type="scientific">Brumimicrobium glaciale</name>
    <dbReference type="NCBI Taxonomy" id="200475"/>
    <lineage>
        <taxon>Bacteria</taxon>
        <taxon>Pseudomonadati</taxon>
        <taxon>Bacteroidota</taxon>
        <taxon>Flavobacteriia</taxon>
        <taxon>Flavobacteriales</taxon>
        <taxon>Crocinitomicaceae</taxon>
        <taxon>Brumimicrobium</taxon>
    </lineage>
</organism>
<dbReference type="OrthoDB" id="1466828at2"/>
<evidence type="ECO:0000313" key="2">
    <source>
        <dbReference type="Proteomes" id="UP000293952"/>
    </source>
</evidence>
<gene>
    <name evidence="1" type="ORF">ERX46_02840</name>
</gene>
<accession>A0A4Q4KQP8</accession>
<proteinExistence type="predicted"/>
<dbReference type="PROSITE" id="PS51257">
    <property type="entry name" value="PROKAR_LIPOPROTEIN"/>
    <property type="match status" value="1"/>
</dbReference>
<dbReference type="Proteomes" id="UP000293952">
    <property type="component" value="Unassembled WGS sequence"/>
</dbReference>
<reference evidence="1 2" key="1">
    <citation type="submission" date="2019-02" db="EMBL/GenBank/DDBJ databases">
        <title>Genome sequence of the sea-ice species Brumimicrobium glaciale.</title>
        <authorList>
            <person name="Bowman J.P."/>
        </authorList>
    </citation>
    <scope>NUCLEOTIDE SEQUENCE [LARGE SCALE GENOMIC DNA]</scope>
    <source>
        <strain evidence="1 2">IC156</strain>
    </source>
</reference>
<dbReference type="RefSeq" id="WP_130092314.1">
    <property type="nucleotide sequence ID" value="NZ_SETE01000001.1"/>
</dbReference>
<evidence type="ECO:0000313" key="1">
    <source>
        <dbReference type="EMBL" id="RYM35948.1"/>
    </source>
</evidence>
<comment type="caution">
    <text evidence="1">The sequence shown here is derived from an EMBL/GenBank/DDBJ whole genome shotgun (WGS) entry which is preliminary data.</text>
</comment>
<keyword evidence="2" id="KW-1185">Reference proteome</keyword>
<dbReference type="EMBL" id="SETE01000001">
    <property type="protein sequence ID" value="RYM35948.1"/>
    <property type="molecule type" value="Genomic_DNA"/>
</dbReference>